<organism evidence="6 7">
    <name type="scientific">Anaerosporobacter mobilis DSM 15930</name>
    <dbReference type="NCBI Taxonomy" id="1120996"/>
    <lineage>
        <taxon>Bacteria</taxon>
        <taxon>Bacillati</taxon>
        <taxon>Bacillota</taxon>
        <taxon>Clostridia</taxon>
        <taxon>Lachnospirales</taxon>
        <taxon>Lachnospiraceae</taxon>
        <taxon>Anaerosporobacter</taxon>
    </lineage>
</organism>
<dbReference type="Pfam" id="PF00669">
    <property type="entry name" value="Flagellin_N"/>
    <property type="match status" value="1"/>
</dbReference>
<dbReference type="OrthoDB" id="9758307at2"/>
<dbReference type="PANTHER" id="PTHR42792:SF1">
    <property type="entry name" value="FLAGELLAR HOOK-ASSOCIATED PROTEIN 3"/>
    <property type="match status" value="1"/>
</dbReference>
<dbReference type="Proteomes" id="UP000184038">
    <property type="component" value="Unassembled WGS sequence"/>
</dbReference>
<dbReference type="InterPro" id="IPR001492">
    <property type="entry name" value="Flagellin"/>
</dbReference>
<comment type="similarity">
    <text evidence="1 3">Belongs to the bacterial flagellin family.</text>
</comment>
<keyword evidence="6" id="KW-0282">Flagellum</keyword>
<dbReference type="InterPro" id="IPR046358">
    <property type="entry name" value="Flagellin_C"/>
</dbReference>
<dbReference type="Pfam" id="PF00700">
    <property type="entry name" value="Flagellin_C"/>
    <property type="match status" value="1"/>
</dbReference>
<reference evidence="6 7" key="1">
    <citation type="submission" date="2016-11" db="EMBL/GenBank/DDBJ databases">
        <authorList>
            <person name="Jaros S."/>
            <person name="Januszkiewicz K."/>
            <person name="Wedrychowicz H."/>
        </authorList>
    </citation>
    <scope>NUCLEOTIDE SEQUENCE [LARGE SCALE GENOMIC DNA]</scope>
    <source>
        <strain evidence="6 7">DSM 15930</strain>
    </source>
</reference>
<dbReference type="STRING" id="1120996.SAMN02746066_03356"/>
<evidence type="ECO:0000313" key="6">
    <source>
        <dbReference type="EMBL" id="SHM80141.1"/>
    </source>
</evidence>
<keyword evidence="6" id="KW-0969">Cilium</keyword>
<dbReference type="GO" id="GO:0005576">
    <property type="term" value="C:extracellular region"/>
    <property type="evidence" value="ECO:0007669"/>
    <property type="project" value="UniProtKB-SubCell"/>
</dbReference>
<proteinExistence type="inferred from homology"/>
<keyword evidence="6" id="KW-0966">Cell projection</keyword>
<evidence type="ECO:0000259" key="5">
    <source>
        <dbReference type="Pfam" id="PF00700"/>
    </source>
</evidence>
<dbReference type="InterPro" id="IPR001029">
    <property type="entry name" value="Flagellin_N"/>
</dbReference>
<evidence type="ECO:0000313" key="7">
    <source>
        <dbReference type="Proteomes" id="UP000184038"/>
    </source>
</evidence>
<dbReference type="GO" id="GO:0009288">
    <property type="term" value="C:bacterial-type flagellum"/>
    <property type="evidence" value="ECO:0007669"/>
    <property type="project" value="UniProtKB-SubCell"/>
</dbReference>
<feature type="domain" description="Flagellin C-terminal" evidence="5">
    <location>
        <begin position="444"/>
        <end position="520"/>
    </location>
</feature>
<comment type="function">
    <text evidence="3">Flagellin is the subunit protein which polymerizes to form the filaments of bacterial flagella.</text>
</comment>
<keyword evidence="3" id="KW-0964">Secreted</keyword>
<keyword evidence="2 3" id="KW-0975">Bacterial flagellum</keyword>
<dbReference type="AlphaFoldDB" id="A0A1M7LPM6"/>
<gene>
    <name evidence="6" type="ORF">SAMN02746066_03356</name>
</gene>
<dbReference type="SUPFAM" id="SSF64518">
    <property type="entry name" value="Phase 1 flagellin"/>
    <property type="match status" value="1"/>
</dbReference>
<dbReference type="GO" id="GO:0005198">
    <property type="term" value="F:structural molecule activity"/>
    <property type="evidence" value="ECO:0007669"/>
    <property type="project" value="UniProtKB-UniRule"/>
</dbReference>
<dbReference type="RefSeq" id="WP_073289551.1">
    <property type="nucleotide sequence ID" value="NZ_FRCP01000017.1"/>
</dbReference>
<dbReference type="PANTHER" id="PTHR42792">
    <property type="entry name" value="FLAGELLIN"/>
    <property type="match status" value="1"/>
</dbReference>
<feature type="domain" description="Flagellin N-terminal" evidence="4">
    <location>
        <begin position="3"/>
        <end position="141"/>
    </location>
</feature>
<keyword evidence="7" id="KW-1185">Reference proteome</keyword>
<evidence type="ECO:0000256" key="1">
    <source>
        <dbReference type="ARBA" id="ARBA00005709"/>
    </source>
</evidence>
<evidence type="ECO:0000256" key="2">
    <source>
        <dbReference type="ARBA" id="ARBA00023143"/>
    </source>
</evidence>
<accession>A0A1M7LPM6</accession>
<protein>
    <recommendedName>
        <fullName evidence="3">Flagellin</fullName>
    </recommendedName>
</protein>
<comment type="subcellular location">
    <subcellularLocation>
        <location evidence="3">Secreted</location>
    </subcellularLocation>
    <subcellularLocation>
        <location evidence="3">Bacterial flagellum</location>
    </subcellularLocation>
</comment>
<name>A0A1M7LPM6_9FIRM</name>
<evidence type="ECO:0000259" key="4">
    <source>
        <dbReference type="Pfam" id="PF00669"/>
    </source>
</evidence>
<sequence>MRITNQMLTNNMMSNINKNKYNLNKYDEQYSTGKKIQRPSDDPIIAVRALKLRTNMVQLNQYIDKNIPDALAWMDVSESALKNVNQLLTDMNSYCVDGSNDDLTVKDRNSIIQNLLELRTQIYQEGNANYVGRHVFTGYKTDQSLTYSSADDLAREKYNITEDFKGTDLESVTKIIGSYTVPGDTTTITPGLYGDAPTTIEAYRLRLSYGSLGDKGEVSCNLSYKKADGTSVGFGPGFPASATNNYQILNSTDLVGGKSAYEVGDDEVRFLADTGEVIIGKNVYNEMRNATDISVTYDKLQFSEGELRPENFFDCSKYKVGDDGKIQKDGTGNPVIDVEYTKEDQKIEYEINFGQNIAVNVQARNAFSHDIGRDIEGLKALADDVTATEKKIAEVKKLREDGNNSAVTNEALDKLLEQMNTELVLKNSALQKGFSSAITSTQKQQEKLNIAIADLGSRYSRVELTENRLDKQKTDFTDLLSSNEDVDIAEAYINLSMSQLIYNASLSAASKAVSNTLLDFI</sequence>
<dbReference type="Gene3D" id="1.20.1330.10">
    <property type="entry name" value="f41 fragment of flagellin, N-terminal domain"/>
    <property type="match status" value="2"/>
</dbReference>
<dbReference type="EMBL" id="FRCP01000017">
    <property type="protein sequence ID" value="SHM80141.1"/>
    <property type="molecule type" value="Genomic_DNA"/>
</dbReference>
<evidence type="ECO:0000256" key="3">
    <source>
        <dbReference type="RuleBase" id="RU362073"/>
    </source>
</evidence>